<dbReference type="PANTHER" id="PTHR42879:SF2">
    <property type="entry name" value="3-OXOACYL-[ACYL-CARRIER-PROTEIN] REDUCTASE FABG"/>
    <property type="match status" value="1"/>
</dbReference>
<evidence type="ECO:0000259" key="3">
    <source>
        <dbReference type="SMART" id="SM00822"/>
    </source>
</evidence>
<dbReference type="GO" id="GO:0016491">
    <property type="term" value="F:oxidoreductase activity"/>
    <property type="evidence" value="ECO:0007669"/>
    <property type="project" value="UniProtKB-KW"/>
</dbReference>
<gene>
    <name evidence="4" type="ORF">GY4MC1_2264</name>
</gene>
<dbReference type="Pfam" id="PF13561">
    <property type="entry name" value="adh_short_C2"/>
    <property type="match status" value="1"/>
</dbReference>
<dbReference type="Gene3D" id="3.40.50.720">
    <property type="entry name" value="NAD(P)-binding Rossmann-like Domain"/>
    <property type="match status" value="1"/>
</dbReference>
<dbReference type="InterPro" id="IPR002347">
    <property type="entry name" value="SDR_fam"/>
</dbReference>
<dbReference type="InterPro" id="IPR057326">
    <property type="entry name" value="KR_dom"/>
</dbReference>
<evidence type="ECO:0000256" key="2">
    <source>
        <dbReference type="ARBA" id="ARBA00023002"/>
    </source>
</evidence>
<dbReference type="FunFam" id="3.40.50.720:FF:000084">
    <property type="entry name" value="Short-chain dehydrogenase reductase"/>
    <property type="match status" value="1"/>
</dbReference>
<dbReference type="KEGG" id="gmc:GY4MC1_2264"/>
<dbReference type="InterPro" id="IPR036291">
    <property type="entry name" value="NAD(P)-bd_dom_sf"/>
</dbReference>
<dbReference type="AlphaFoldDB" id="A0A7U4DL70"/>
<dbReference type="SUPFAM" id="SSF51735">
    <property type="entry name" value="NAD(P)-binding Rossmann-fold domains"/>
    <property type="match status" value="1"/>
</dbReference>
<dbReference type="InterPro" id="IPR050259">
    <property type="entry name" value="SDR"/>
</dbReference>
<dbReference type="EMBL" id="CP002293">
    <property type="protein sequence ID" value="ADP74995.1"/>
    <property type="molecule type" value="Genomic_DNA"/>
</dbReference>
<keyword evidence="2" id="KW-0560">Oxidoreductase</keyword>
<sequence length="257" mass="27347">MKSMFQFNNKVALVVGGTGGIGQHIVRGLVAGGAKVAFSYRSNAAVAEQLVSELAKQEKNCIALQGDIRDISSTRKLVQATVQEFGGIDILINTAGWHTMCPFLEETSENIEAVIDVEFRGVIYLVRAALPSLLQRHGKIVFVGSDSGKVGNTGMAVSAGCRGAINAFAKSLAREYARDGVLVNVVAPGPTDDELWKHFKTQSEWASKIATAMERAIPLRRLPRPEEVAAVALFLSSDANTVITGQVVSASGGLTMC</sequence>
<accession>A0A7U4DL70</accession>
<dbReference type="CDD" id="cd05233">
    <property type="entry name" value="SDR_c"/>
    <property type="match status" value="1"/>
</dbReference>
<name>A0A7U4DL70_GEOS0</name>
<comment type="similarity">
    <text evidence="1">Belongs to the short-chain dehydrogenases/reductases (SDR) family.</text>
</comment>
<evidence type="ECO:0000313" key="4">
    <source>
        <dbReference type="EMBL" id="ADP74995.1"/>
    </source>
</evidence>
<feature type="domain" description="Ketoreductase" evidence="3">
    <location>
        <begin position="10"/>
        <end position="199"/>
    </location>
</feature>
<dbReference type="PRINTS" id="PR00081">
    <property type="entry name" value="GDHRDH"/>
</dbReference>
<dbReference type="PANTHER" id="PTHR42879">
    <property type="entry name" value="3-OXOACYL-(ACYL-CARRIER-PROTEIN) REDUCTASE"/>
    <property type="match status" value="1"/>
</dbReference>
<organism evidence="4">
    <name type="scientific">Geobacillus sp. (strain Y4.1MC1)</name>
    <dbReference type="NCBI Taxonomy" id="581103"/>
    <lineage>
        <taxon>Bacteria</taxon>
        <taxon>Bacillati</taxon>
        <taxon>Bacillota</taxon>
        <taxon>Bacilli</taxon>
        <taxon>Bacillales</taxon>
        <taxon>Anoxybacillaceae</taxon>
        <taxon>Geobacillus</taxon>
    </lineage>
</organism>
<dbReference type="SMART" id="SM00822">
    <property type="entry name" value="PKS_KR"/>
    <property type="match status" value="1"/>
</dbReference>
<proteinExistence type="inferred from homology"/>
<evidence type="ECO:0000256" key="1">
    <source>
        <dbReference type="ARBA" id="ARBA00006484"/>
    </source>
</evidence>
<dbReference type="GO" id="GO:0008206">
    <property type="term" value="P:bile acid metabolic process"/>
    <property type="evidence" value="ECO:0007669"/>
    <property type="project" value="UniProtKB-ARBA"/>
</dbReference>
<reference evidence="4" key="1">
    <citation type="submission" date="2010-10" db="EMBL/GenBank/DDBJ databases">
        <title>Complete sequence of chromosome of Geobacillus sp. Y4.1MC1.</title>
        <authorList>
            <consortium name="US DOE Joint Genome Institute"/>
            <person name="Lucas S."/>
            <person name="Copeland A."/>
            <person name="Lapidus A."/>
            <person name="Cheng J.-F."/>
            <person name="Bruce D."/>
            <person name="Goodwin L."/>
            <person name="Pitluck S."/>
            <person name="Chertkov O."/>
            <person name="Zhang X."/>
            <person name="Detter J.C."/>
            <person name="Han C."/>
            <person name="Tapia R."/>
            <person name="Land M."/>
            <person name="Hauser L."/>
            <person name="Jeffries C."/>
            <person name="Kyrpides N."/>
            <person name="Ivanova N."/>
            <person name="Ovchinnikova G."/>
            <person name="Brumm P."/>
            <person name="Mead D."/>
            <person name="Woyke T."/>
        </authorList>
    </citation>
    <scope>NUCLEOTIDE SEQUENCE [LARGE SCALE GENOMIC DNA]</scope>
    <source>
        <strain evidence="4">Y4.1MC1</strain>
    </source>
</reference>
<protein>
    <submittedName>
        <fullName evidence="4">Short-chain dehydrogenase/reductase SDR</fullName>
    </submittedName>
</protein>